<feature type="transmembrane region" description="Helical" evidence="1">
    <location>
        <begin position="82"/>
        <end position="102"/>
    </location>
</feature>
<dbReference type="Proteomes" id="UP001196509">
    <property type="component" value="Unassembled WGS sequence"/>
</dbReference>
<comment type="caution">
    <text evidence="2">The sequence shown here is derived from an EMBL/GenBank/DDBJ whole genome shotgun (WGS) entry which is preliminary data.</text>
</comment>
<evidence type="ECO:0000313" key="3">
    <source>
        <dbReference type="Proteomes" id="UP001196509"/>
    </source>
</evidence>
<evidence type="ECO:0000256" key="1">
    <source>
        <dbReference type="SAM" id="Phobius"/>
    </source>
</evidence>
<reference evidence="2" key="1">
    <citation type="submission" date="2021-08" db="EMBL/GenBank/DDBJ databases">
        <title>Hoeflea bacterium WL0058 sp. nov., isolated from the sediment.</title>
        <authorList>
            <person name="Wang L."/>
            <person name="Zhang D."/>
        </authorList>
    </citation>
    <scope>NUCLEOTIDE SEQUENCE</scope>
    <source>
        <strain evidence="2">WL0058</strain>
    </source>
</reference>
<feature type="transmembrane region" description="Helical" evidence="1">
    <location>
        <begin position="44"/>
        <end position="62"/>
    </location>
</feature>
<dbReference type="Pfam" id="PF20589">
    <property type="entry name" value="DUF6790"/>
    <property type="match status" value="1"/>
</dbReference>
<dbReference type="AlphaFoldDB" id="A0AAE2ZPU2"/>
<organism evidence="2 3">
    <name type="scientific">Flavimaribacter sediminis</name>
    <dbReference type="NCBI Taxonomy" id="2865987"/>
    <lineage>
        <taxon>Bacteria</taxon>
        <taxon>Pseudomonadati</taxon>
        <taxon>Pseudomonadota</taxon>
        <taxon>Alphaproteobacteria</taxon>
        <taxon>Hyphomicrobiales</taxon>
        <taxon>Rhizobiaceae</taxon>
        <taxon>Flavimaribacter</taxon>
    </lineage>
</organism>
<keyword evidence="1" id="KW-1133">Transmembrane helix</keyword>
<keyword evidence="3" id="KW-1185">Reference proteome</keyword>
<gene>
    <name evidence="2" type="ORF">K1W69_21625</name>
</gene>
<feature type="transmembrane region" description="Helical" evidence="1">
    <location>
        <begin position="109"/>
        <end position="131"/>
    </location>
</feature>
<proteinExistence type="predicted"/>
<evidence type="ECO:0000313" key="2">
    <source>
        <dbReference type="EMBL" id="MBW8639809.1"/>
    </source>
</evidence>
<accession>A0AAE2ZPU2</accession>
<feature type="transmembrane region" description="Helical" evidence="1">
    <location>
        <begin position="6"/>
        <end position="23"/>
    </location>
</feature>
<sequence>MAGLIQFVLGNFTLTFFVIGLMVSAWRLMRIQKPLSAPLVTEALFKWFLFFSIGVSCFYNAVMHTVFAETAASFIGWANSPFQYEVGFASLGFAVVGLLAVWRSFDMRLAAILGPAFFLWGAAGGHVYQMVTKHNFAPGNAGVIFWTDVLLPVIGVVFLILQRRQEKAGISVAP</sequence>
<feature type="transmembrane region" description="Helical" evidence="1">
    <location>
        <begin position="143"/>
        <end position="161"/>
    </location>
</feature>
<dbReference type="InterPro" id="IPR046740">
    <property type="entry name" value="DUF6790"/>
</dbReference>
<keyword evidence="1" id="KW-0472">Membrane</keyword>
<dbReference type="RefSeq" id="WP_220230511.1">
    <property type="nucleotide sequence ID" value="NZ_JAICBX010000004.1"/>
</dbReference>
<keyword evidence="1" id="KW-0812">Transmembrane</keyword>
<name>A0AAE2ZPU2_9HYPH</name>
<protein>
    <submittedName>
        <fullName evidence="2">Uncharacterized protein</fullName>
    </submittedName>
</protein>
<dbReference type="EMBL" id="JAICBX010000004">
    <property type="protein sequence ID" value="MBW8639809.1"/>
    <property type="molecule type" value="Genomic_DNA"/>
</dbReference>